<protein>
    <submittedName>
        <fullName evidence="2">Glycerophosphoryl diester phosphodiesterase</fullName>
    </submittedName>
</protein>
<dbReference type="RefSeq" id="WP_235292593.1">
    <property type="nucleotide sequence ID" value="NZ_BSOH01000001.1"/>
</dbReference>
<dbReference type="GO" id="GO:0008081">
    <property type="term" value="F:phosphoric diester hydrolase activity"/>
    <property type="evidence" value="ECO:0007669"/>
    <property type="project" value="InterPro"/>
</dbReference>
<dbReference type="GO" id="GO:0006629">
    <property type="term" value="P:lipid metabolic process"/>
    <property type="evidence" value="ECO:0007669"/>
    <property type="project" value="InterPro"/>
</dbReference>
<name>A0AA37SQD6_9BACT</name>
<dbReference type="InterPro" id="IPR030395">
    <property type="entry name" value="GP_PDE_dom"/>
</dbReference>
<keyword evidence="3" id="KW-1185">Reference proteome</keyword>
<proteinExistence type="predicted"/>
<comment type="caution">
    <text evidence="2">The sequence shown here is derived from an EMBL/GenBank/DDBJ whole genome shotgun (WGS) entry which is preliminary data.</text>
</comment>
<feature type="domain" description="GP-PDE" evidence="1">
    <location>
        <begin position="26"/>
        <end position="337"/>
    </location>
</feature>
<dbReference type="AlphaFoldDB" id="A0AA37SQD6"/>
<dbReference type="PANTHER" id="PTHR46211:SF14">
    <property type="entry name" value="GLYCEROPHOSPHODIESTER PHOSPHODIESTERASE"/>
    <property type="match status" value="1"/>
</dbReference>
<evidence type="ECO:0000313" key="2">
    <source>
        <dbReference type="EMBL" id="GLR15695.1"/>
    </source>
</evidence>
<evidence type="ECO:0000259" key="1">
    <source>
        <dbReference type="PROSITE" id="PS51704"/>
    </source>
</evidence>
<reference evidence="2" key="2">
    <citation type="submission" date="2023-01" db="EMBL/GenBank/DDBJ databases">
        <title>Draft genome sequence of Portibacter lacus strain NBRC 108769.</title>
        <authorList>
            <person name="Sun Q."/>
            <person name="Mori K."/>
        </authorList>
    </citation>
    <scope>NUCLEOTIDE SEQUENCE</scope>
    <source>
        <strain evidence="2">NBRC 108769</strain>
    </source>
</reference>
<gene>
    <name evidence="2" type="primary">glpQ</name>
    <name evidence="2" type="ORF">GCM10007940_03100</name>
</gene>
<dbReference type="SUPFAM" id="SSF51695">
    <property type="entry name" value="PLC-like phosphodiesterases"/>
    <property type="match status" value="1"/>
</dbReference>
<organism evidence="2 3">
    <name type="scientific">Portibacter lacus</name>
    <dbReference type="NCBI Taxonomy" id="1099794"/>
    <lineage>
        <taxon>Bacteria</taxon>
        <taxon>Pseudomonadati</taxon>
        <taxon>Bacteroidota</taxon>
        <taxon>Saprospiria</taxon>
        <taxon>Saprospirales</taxon>
        <taxon>Haliscomenobacteraceae</taxon>
        <taxon>Portibacter</taxon>
    </lineage>
</organism>
<dbReference type="Proteomes" id="UP001156666">
    <property type="component" value="Unassembled WGS sequence"/>
</dbReference>
<dbReference type="Pfam" id="PF03009">
    <property type="entry name" value="GDPD"/>
    <property type="match status" value="1"/>
</dbReference>
<sequence length="349" mass="39964">MKTLILLLMTTMTISAQRAVELINYCNIIGHRGAPGYGGENTLWGFQKALDLGADGFELDVIPTKDGKLIVGHDFDLKRLLGKEQLDEMFPGRGYDVINYTQAELQTLKITYPEPGGDRYDYKTLSDEYRMPTLGESIDLLLTNRAAKTREDLKIYIEIKTKKNHMHTTSLNKISAQVTAALEKRELLTDVNVWIQSFDYEMMDVIAVNPKLNKIPKTQLAFDNISEISKFTKSRKAKKYLKKQILNRNLQMLHVWKVPSKYILENKKVAFIQIAREMGIPIHLYTFRDPNFQGDYKSMAALGVKGFESKEEELKYFMLKGVDAIMTDYVTSAINTRTELLNEAIIIEK</sequence>
<dbReference type="PANTHER" id="PTHR46211">
    <property type="entry name" value="GLYCEROPHOSPHORYL DIESTER PHOSPHODIESTERASE"/>
    <property type="match status" value="1"/>
</dbReference>
<dbReference type="InterPro" id="IPR017946">
    <property type="entry name" value="PLC-like_Pdiesterase_TIM-brl"/>
</dbReference>
<dbReference type="EMBL" id="BSOH01000001">
    <property type="protein sequence ID" value="GLR15695.1"/>
    <property type="molecule type" value="Genomic_DNA"/>
</dbReference>
<dbReference type="Gene3D" id="3.20.20.190">
    <property type="entry name" value="Phosphatidylinositol (PI) phosphodiesterase"/>
    <property type="match status" value="1"/>
</dbReference>
<dbReference type="PROSITE" id="PS51704">
    <property type="entry name" value="GP_PDE"/>
    <property type="match status" value="1"/>
</dbReference>
<evidence type="ECO:0000313" key="3">
    <source>
        <dbReference type="Proteomes" id="UP001156666"/>
    </source>
</evidence>
<accession>A0AA37SQD6</accession>
<reference evidence="2" key="1">
    <citation type="journal article" date="2014" name="Int. J. Syst. Evol. Microbiol.">
        <title>Complete genome sequence of Corynebacterium casei LMG S-19264T (=DSM 44701T), isolated from a smear-ripened cheese.</title>
        <authorList>
            <consortium name="US DOE Joint Genome Institute (JGI-PGF)"/>
            <person name="Walter F."/>
            <person name="Albersmeier A."/>
            <person name="Kalinowski J."/>
            <person name="Ruckert C."/>
        </authorList>
    </citation>
    <scope>NUCLEOTIDE SEQUENCE</scope>
    <source>
        <strain evidence="2">NBRC 108769</strain>
    </source>
</reference>